<dbReference type="EMBL" id="PCWA01000014">
    <property type="protein sequence ID" value="PIQ89896.1"/>
    <property type="molecule type" value="Genomic_DNA"/>
</dbReference>
<dbReference type="SUPFAM" id="SSF53335">
    <property type="entry name" value="S-adenosyl-L-methionine-dependent methyltransferases"/>
    <property type="match status" value="1"/>
</dbReference>
<accession>A0A2H0LZT1</accession>
<proteinExistence type="predicted"/>
<gene>
    <name evidence="2" type="ORF">COV72_00955</name>
</gene>
<reference evidence="2 3" key="1">
    <citation type="submission" date="2017-09" db="EMBL/GenBank/DDBJ databases">
        <title>Depth-based differentiation of microbial function through sediment-hosted aquifers and enrichment of novel symbionts in the deep terrestrial subsurface.</title>
        <authorList>
            <person name="Probst A.J."/>
            <person name="Ladd B."/>
            <person name="Jarett J.K."/>
            <person name="Geller-Mcgrath D.E."/>
            <person name="Sieber C.M."/>
            <person name="Emerson J.B."/>
            <person name="Anantharaman K."/>
            <person name="Thomas B.C."/>
            <person name="Malmstrom R."/>
            <person name="Stieglmeier M."/>
            <person name="Klingl A."/>
            <person name="Woyke T."/>
            <person name="Ryan C.M."/>
            <person name="Banfield J.F."/>
        </authorList>
    </citation>
    <scope>NUCLEOTIDE SEQUENCE [LARGE SCALE GENOMIC DNA]</scope>
    <source>
        <strain evidence="2">CG11_big_fil_rev_8_21_14_0_20_42_13</strain>
    </source>
</reference>
<comment type="caution">
    <text evidence="2">The sequence shown here is derived from an EMBL/GenBank/DDBJ whole genome shotgun (WGS) entry which is preliminary data.</text>
</comment>
<organism evidence="2 3">
    <name type="scientific">Candidatus Ghiorseimicrobium undicola</name>
    <dbReference type="NCBI Taxonomy" id="1974746"/>
    <lineage>
        <taxon>Bacteria</taxon>
        <taxon>Pseudomonadati</taxon>
        <taxon>Candidatus Omnitrophota</taxon>
        <taxon>Candidatus Ghiorseimicrobium</taxon>
    </lineage>
</organism>
<dbReference type="Gene3D" id="3.40.50.150">
    <property type="entry name" value="Vaccinia Virus protein VP39"/>
    <property type="match status" value="1"/>
</dbReference>
<dbReference type="AlphaFoldDB" id="A0A2H0LZT1"/>
<evidence type="ECO:0000313" key="2">
    <source>
        <dbReference type="EMBL" id="PIQ89896.1"/>
    </source>
</evidence>
<protein>
    <recommendedName>
        <fullName evidence="1">Methyltransferase domain-containing protein</fullName>
    </recommendedName>
</protein>
<evidence type="ECO:0000259" key="1">
    <source>
        <dbReference type="Pfam" id="PF12147"/>
    </source>
</evidence>
<dbReference type="InterPro" id="IPR022744">
    <property type="entry name" value="MeTrfase_dom_put"/>
</dbReference>
<dbReference type="Proteomes" id="UP000229641">
    <property type="component" value="Unassembled WGS sequence"/>
</dbReference>
<feature type="domain" description="Methyltransferase" evidence="1">
    <location>
        <begin position="105"/>
        <end position="270"/>
    </location>
</feature>
<sequence length="336" mass="39637">MALSGLKFNLFAEVKPYLRLREELISYLSKHPNDWSKFQKNFNATLDKIYNDISQLEKDNFDKLESSLYKLKKIFEKRYRRYFLCGEFIKHSFEKPFGYAGDFKIIDEIYQNNPCTTGFDRLWDNYFQQLSASNAIRERKEDFKKIIFNFARKFYGQEIRIMNLACGPAREIKELIQNDTVGIFSKTIFDCYDFEKEAINYAQNLLNASGNINFIQKNAIRLALNKNIKKEITHRYNLIYSAGLFDYLDKRIAIKLLSNLKQLLKKDGAVLIANAGDKYNNASAAWMEWVAEWHLIYRSEENFKKLFIDASFSQNNLQIMLQHNSRMMLYALAKIA</sequence>
<evidence type="ECO:0000313" key="3">
    <source>
        <dbReference type="Proteomes" id="UP000229641"/>
    </source>
</evidence>
<dbReference type="Pfam" id="PF12147">
    <property type="entry name" value="Methyltransf_20"/>
    <property type="match status" value="1"/>
</dbReference>
<dbReference type="InterPro" id="IPR029063">
    <property type="entry name" value="SAM-dependent_MTases_sf"/>
</dbReference>
<name>A0A2H0LZT1_9BACT</name>